<evidence type="ECO:0000313" key="5">
    <source>
        <dbReference type="EMBL" id="EHO18698.1"/>
    </source>
</evidence>
<feature type="domain" description="4Fe-4S ferredoxin-type" evidence="4">
    <location>
        <begin position="125"/>
        <end position="155"/>
    </location>
</feature>
<dbReference type="GeneID" id="86939817"/>
<dbReference type="SUPFAM" id="SSF53920">
    <property type="entry name" value="Fe-only hydrogenase"/>
    <property type="match status" value="1"/>
</dbReference>
<dbReference type="PROSITE" id="PS00198">
    <property type="entry name" value="4FE4S_FER_1"/>
    <property type="match status" value="1"/>
</dbReference>
<dbReference type="AlphaFoldDB" id="A0AA36Y731"/>
<organism evidence="5 6">
    <name type="scientific">Stomatobaculum longum</name>
    <dbReference type="NCBI Taxonomy" id="796942"/>
    <lineage>
        <taxon>Bacteria</taxon>
        <taxon>Bacillati</taxon>
        <taxon>Bacillota</taxon>
        <taxon>Clostridia</taxon>
        <taxon>Lachnospirales</taxon>
        <taxon>Lachnospiraceae</taxon>
        <taxon>Stomatobaculum</taxon>
    </lineage>
</organism>
<dbReference type="Pfam" id="PF25160">
    <property type="entry name" value="LdpA_Fe-S-bd"/>
    <property type="match status" value="1"/>
</dbReference>
<evidence type="ECO:0000256" key="3">
    <source>
        <dbReference type="ARBA" id="ARBA00023014"/>
    </source>
</evidence>
<keyword evidence="3" id="KW-0411">Iron-sulfur</keyword>
<dbReference type="EMBL" id="AGEL01000001">
    <property type="protein sequence ID" value="EHO18698.1"/>
    <property type="molecule type" value="Genomic_DNA"/>
</dbReference>
<dbReference type="Pfam" id="PF02906">
    <property type="entry name" value="Fe_hyd_lg_C"/>
    <property type="match status" value="1"/>
</dbReference>
<protein>
    <recommendedName>
        <fullName evidence="4">4Fe-4S ferredoxin-type domain-containing protein</fullName>
    </recommendedName>
</protein>
<dbReference type="Gene3D" id="3.30.70.20">
    <property type="match status" value="2"/>
</dbReference>
<keyword evidence="6" id="KW-1185">Reference proteome</keyword>
<evidence type="ECO:0000256" key="1">
    <source>
        <dbReference type="ARBA" id="ARBA00022723"/>
    </source>
</evidence>
<dbReference type="InterPro" id="IPR017900">
    <property type="entry name" value="4Fe4S_Fe_S_CS"/>
</dbReference>
<dbReference type="SUPFAM" id="SSF54862">
    <property type="entry name" value="4Fe-4S ferredoxins"/>
    <property type="match status" value="1"/>
</dbReference>
<dbReference type="Gene3D" id="3.40.950.10">
    <property type="entry name" value="Fe-only Hydrogenase (Larger Subunit), Chain L, domain 3"/>
    <property type="match status" value="1"/>
</dbReference>
<dbReference type="PROSITE" id="PS51379">
    <property type="entry name" value="4FE4S_FER_2"/>
    <property type="match status" value="2"/>
</dbReference>
<name>A0AA36Y731_9FIRM</name>
<evidence type="ECO:0000313" key="6">
    <source>
        <dbReference type="Proteomes" id="UP000018466"/>
    </source>
</evidence>
<dbReference type="GO" id="GO:0046872">
    <property type="term" value="F:metal ion binding"/>
    <property type="evidence" value="ECO:0007669"/>
    <property type="project" value="UniProtKB-KW"/>
</dbReference>
<dbReference type="Pfam" id="PF00037">
    <property type="entry name" value="Fer4"/>
    <property type="match status" value="1"/>
</dbReference>
<reference evidence="5 6" key="1">
    <citation type="submission" date="2011-10" db="EMBL/GenBank/DDBJ databases">
        <title>The Genome Sequence of Lachnospiraceae bacterium ACC2.</title>
        <authorList>
            <consortium name="The Broad Institute Genome Sequencing Platform"/>
            <person name="Earl A."/>
            <person name="Ward D."/>
            <person name="Feldgarden M."/>
            <person name="Gevers D."/>
            <person name="Sizova M."/>
            <person name="Hazen A."/>
            <person name="Epstein S."/>
            <person name="Young S.K."/>
            <person name="Zeng Q."/>
            <person name="Gargeya S."/>
            <person name="Fitzgerald M."/>
            <person name="Haas B."/>
            <person name="Abouelleil A."/>
            <person name="Alvarado L."/>
            <person name="Arachchi H.M."/>
            <person name="Berlin A."/>
            <person name="Brown A."/>
            <person name="Chapman S.B."/>
            <person name="Chen Z."/>
            <person name="Dunbar C."/>
            <person name="Freedman E."/>
            <person name="Gearin G."/>
            <person name="Goldberg J."/>
            <person name="Griggs A."/>
            <person name="Gujja S."/>
            <person name="Heiman D."/>
            <person name="Howarth C."/>
            <person name="Larson L."/>
            <person name="Lui A."/>
            <person name="MacDonald P.J.P."/>
            <person name="Montmayeur A."/>
            <person name="Murphy C."/>
            <person name="Neiman D."/>
            <person name="Pearson M."/>
            <person name="Priest M."/>
            <person name="Roberts A."/>
            <person name="Saif S."/>
            <person name="Shea T."/>
            <person name="Shenoy N."/>
            <person name="Sisk P."/>
            <person name="Stolte C."/>
            <person name="Sykes S."/>
            <person name="Wortman J."/>
            <person name="Nusbaum C."/>
            <person name="Birren B."/>
        </authorList>
    </citation>
    <scope>NUCLEOTIDE SEQUENCE [LARGE SCALE GENOMIC DNA]</scope>
    <source>
        <strain evidence="5 6">ACC2</strain>
    </source>
</reference>
<dbReference type="Proteomes" id="UP000018466">
    <property type="component" value="Unassembled WGS sequence"/>
</dbReference>
<dbReference type="InterPro" id="IPR057431">
    <property type="entry name" value="LdpA_Fe-S-bd"/>
</dbReference>
<evidence type="ECO:0000256" key="2">
    <source>
        <dbReference type="ARBA" id="ARBA00023004"/>
    </source>
</evidence>
<dbReference type="PANTHER" id="PTHR11615">
    <property type="entry name" value="NITRATE, FORMATE, IRON DEHYDROGENASE"/>
    <property type="match status" value="1"/>
</dbReference>
<gene>
    <name evidence="5" type="ORF">HMPREF9623_00020</name>
</gene>
<evidence type="ECO:0000259" key="4">
    <source>
        <dbReference type="PROSITE" id="PS51379"/>
    </source>
</evidence>
<dbReference type="InterPro" id="IPR009016">
    <property type="entry name" value="Fe_hydrogenase"/>
</dbReference>
<dbReference type="InterPro" id="IPR004108">
    <property type="entry name" value="Fe_hydrogenase_lsu_C"/>
</dbReference>
<feature type="domain" description="4Fe-4S ferredoxin-type" evidence="4">
    <location>
        <begin position="171"/>
        <end position="200"/>
    </location>
</feature>
<sequence length="503" mass="55705">MINNDEALIQTRHLVLEETCRLAWNDQLDEEHKEEMVYKIIPGPKPAIGRCCIYKEREIVRHRTRLACGENLMENLDSKNEVQVIKPACDECPLSSYTVTDNCRLCLGKACLSSCHFGAVTIGEFRSHIDSKKCKECGMCAQNCPYGAIVHLVRPCKKACPVDAITYDEYGFCVIDEQKCIECGRCIHSCPFGAISAKSYLVNVIQEIKAGKEVIAMCAPATEGQFGEKIGMGSIRNALKKIGFADMVEVGLGGDMTAAYEALEWSEARKEGKKMTTSCCPAFINLLKKHFPQQYEENMSTTVSPMCAVSRYLKAMHPGCVTVFIGPCVAKKSESADKSVPDNADYVMTYGEFSAFLRSADVQLEPEETERQEASIFGKRFATSGGVANAVLECMSERGEDVSEIKLLRCAGGAECKKALQLLKLGRVAEDFIEGMACPGGCVGGPSKHKTEIEIKRSRETLLKRADDRKVLDNLKNYPMEKFSMHRDGHRDLEELKRAEGEA</sequence>
<dbReference type="RefSeq" id="WP_009531855.1">
    <property type="nucleotide sequence ID" value="NZ_JH590861.1"/>
</dbReference>
<dbReference type="GO" id="GO:0051536">
    <property type="term" value="F:iron-sulfur cluster binding"/>
    <property type="evidence" value="ECO:0007669"/>
    <property type="project" value="UniProtKB-KW"/>
</dbReference>
<keyword evidence="1" id="KW-0479">Metal-binding</keyword>
<comment type="caution">
    <text evidence="5">The sequence shown here is derived from an EMBL/GenBank/DDBJ whole genome shotgun (WGS) entry which is preliminary data.</text>
</comment>
<keyword evidence="2" id="KW-0408">Iron</keyword>
<dbReference type="NCBIfam" id="TIGR04105">
    <property type="entry name" value="FeFe_hydrog_B1"/>
    <property type="match status" value="1"/>
</dbReference>
<dbReference type="InterPro" id="IPR050340">
    <property type="entry name" value="Cytosolic_Fe-S_CAF"/>
</dbReference>
<proteinExistence type="predicted"/>
<accession>A0AA36Y731</accession>
<dbReference type="InterPro" id="IPR027631">
    <property type="entry name" value="Mono_FeFe_hydrog"/>
</dbReference>
<dbReference type="InterPro" id="IPR017896">
    <property type="entry name" value="4Fe4S_Fe-S-bd"/>
</dbReference>